<name>A0ABN2RSM9_9MICO</name>
<dbReference type="Gene3D" id="1.25.40.10">
    <property type="entry name" value="Tetratricopeptide repeat domain"/>
    <property type="match status" value="1"/>
</dbReference>
<dbReference type="SUPFAM" id="SSF46894">
    <property type="entry name" value="C-terminal effector domain of the bipartite response regulators"/>
    <property type="match status" value="1"/>
</dbReference>
<dbReference type="Gene3D" id="3.40.50.300">
    <property type="entry name" value="P-loop containing nucleotide triphosphate hydrolases"/>
    <property type="match status" value="1"/>
</dbReference>
<proteinExistence type="predicted"/>
<dbReference type="PROSITE" id="PS50043">
    <property type="entry name" value="HTH_LUXR_2"/>
    <property type="match status" value="1"/>
</dbReference>
<protein>
    <recommendedName>
        <fullName evidence="4">HTH luxR-type domain-containing protein</fullName>
    </recommendedName>
</protein>
<keyword evidence="3" id="KW-0804">Transcription</keyword>
<keyword evidence="2" id="KW-0238">DNA-binding</keyword>
<dbReference type="Pfam" id="PF25873">
    <property type="entry name" value="WHD_MalT"/>
    <property type="match status" value="1"/>
</dbReference>
<evidence type="ECO:0000256" key="3">
    <source>
        <dbReference type="ARBA" id="ARBA00023163"/>
    </source>
</evidence>
<dbReference type="Gene3D" id="1.10.10.10">
    <property type="entry name" value="Winged helix-like DNA-binding domain superfamily/Winged helix DNA-binding domain"/>
    <property type="match status" value="1"/>
</dbReference>
<accession>A0ABN2RSM9</accession>
<evidence type="ECO:0000313" key="5">
    <source>
        <dbReference type="EMBL" id="GAA1974217.1"/>
    </source>
</evidence>
<dbReference type="CDD" id="cd06170">
    <property type="entry name" value="LuxR_C_like"/>
    <property type="match status" value="1"/>
</dbReference>
<evidence type="ECO:0000313" key="6">
    <source>
        <dbReference type="Proteomes" id="UP001500013"/>
    </source>
</evidence>
<evidence type="ECO:0000259" key="4">
    <source>
        <dbReference type="PROSITE" id="PS50043"/>
    </source>
</evidence>
<dbReference type="PANTHER" id="PTHR44688:SF16">
    <property type="entry name" value="DNA-BINDING TRANSCRIPTIONAL ACTIVATOR DEVR_DOSR"/>
    <property type="match status" value="1"/>
</dbReference>
<dbReference type="InterPro" id="IPR059106">
    <property type="entry name" value="WHD_MalT"/>
</dbReference>
<dbReference type="Proteomes" id="UP001500013">
    <property type="component" value="Unassembled WGS sequence"/>
</dbReference>
<dbReference type="InterPro" id="IPR011990">
    <property type="entry name" value="TPR-like_helical_dom_sf"/>
</dbReference>
<reference evidence="5 6" key="1">
    <citation type="journal article" date="2019" name="Int. J. Syst. Evol. Microbiol.">
        <title>The Global Catalogue of Microorganisms (GCM) 10K type strain sequencing project: providing services to taxonomists for standard genome sequencing and annotation.</title>
        <authorList>
            <consortium name="The Broad Institute Genomics Platform"/>
            <consortium name="The Broad Institute Genome Sequencing Center for Infectious Disease"/>
            <person name="Wu L."/>
            <person name="Ma J."/>
        </authorList>
    </citation>
    <scope>NUCLEOTIDE SEQUENCE [LARGE SCALE GENOMIC DNA]</scope>
    <source>
        <strain evidence="5 6">JCM 15628</strain>
    </source>
</reference>
<dbReference type="PANTHER" id="PTHR44688">
    <property type="entry name" value="DNA-BINDING TRANSCRIPTIONAL ACTIVATOR DEVR_DOSR"/>
    <property type="match status" value="1"/>
</dbReference>
<dbReference type="SMART" id="SM00421">
    <property type="entry name" value="HTH_LUXR"/>
    <property type="match status" value="1"/>
</dbReference>
<evidence type="ECO:0000256" key="2">
    <source>
        <dbReference type="ARBA" id="ARBA00023125"/>
    </source>
</evidence>
<dbReference type="InterPro" id="IPR016032">
    <property type="entry name" value="Sig_transdc_resp-reg_C-effctor"/>
</dbReference>
<dbReference type="InterPro" id="IPR000792">
    <property type="entry name" value="Tscrpt_reg_LuxR_C"/>
</dbReference>
<dbReference type="SUPFAM" id="SSF52540">
    <property type="entry name" value="P-loop containing nucleoside triphosphate hydrolases"/>
    <property type="match status" value="1"/>
</dbReference>
<dbReference type="InterPro" id="IPR027417">
    <property type="entry name" value="P-loop_NTPase"/>
</dbReference>
<dbReference type="InterPro" id="IPR036388">
    <property type="entry name" value="WH-like_DNA-bd_sf"/>
</dbReference>
<evidence type="ECO:0000256" key="1">
    <source>
        <dbReference type="ARBA" id="ARBA00023015"/>
    </source>
</evidence>
<feature type="domain" description="HTH luxR-type" evidence="4">
    <location>
        <begin position="805"/>
        <end position="870"/>
    </location>
</feature>
<keyword evidence="6" id="KW-1185">Reference proteome</keyword>
<dbReference type="EMBL" id="BAAAPU010000004">
    <property type="protein sequence ID" value="GAA1974217.1"/>
    <property type="molecule type" value="Genomic_DNA"/>
</dbReference>
<keyword evidence="1" id="KW-0805">Transcription regulation</keyword>
<organism evidence="5 6">
    <name type="scientific">Terrabacter lapilli</name>
    <dbReference type="NCBI Taxonomy" id="436231"/>
    <lineage>
        <taxon>Bacteria</taxon>
        <taxon>Bacillati</taxon>
        <taxon>Actinomycetota</taxon>
        <taxon>Actinomycetes</taxon>
        <taxon>Micrococcales</taxon>
        <taxon>Intrasporangiaceae</taxon>
        <taxon>Terrabacter</taxon>
    </lineage>
</organism>
<sequence>MVGPRQARMTPPLLSAHTIARSRLVPLVDRRPVVVLAGMAGYGKSTLLAEASRRRQEQGVAIWLTLDDSDRAPARLVSDLVSAAGISGLERAGADLRPVRESTLRAEPQTLVDSLLEVFYDAGVPLTLVFDDLHHLTGAPASASLVDHILRWAPANMRIAIAARVVPPLRLQRLRLDDRLTYLTHEDLAFGPEETAEAVRVAGLDLDVETVDSIHRTTGGWPAGVRMAVLAARQYGLRRQVPTQLRRDQALAEYLATEVLASLTDEVREFVLDSTLDEQVCAPLIDRVRGTHNAEALLEQCLADGLFLSRASSTDEPWYSWHPLFAAHVHRRLVTAHPERATVQHRAAAAWWSAVDAPTAIRHAMAAGDAELASKIFAEHWLEMLMEGKEDAVLGALDQLPHSSAYCGDTHLARALILVQQGKTDEARFEIDAARVAAGDVPEADQDGFRDRMAVVELFRTGYGLGLSAAIEPGEALLERFGQSRHPTEPAVLASVQMFVGMGEARLQDRRGPVLEMLRSSAATAHDAGLVALELSALAESCIPAVAEGRLSEIGALAMSVLTRAEDRGWVGLATLAPAVAYLGWLDHWRGNLHESRAELERSLSMMLPFDWELRGLTLNFLTKTYLSLGDVAGARRATSQIKELIESGRRSPTWASMLAGLEGLVLLAEGSKREAVALAMSPVTEPGYPMARPHRAAVLLQAGLPVEALAELGRVRAEDRLVHVECFCRCIEAEARAVLGRPNAHESLELALAAAERDQLYGPFLGAGRKLRELLKSHLRHGTSHATTVTQILGRISTGQPHDVTGRSEHLTQREHVILQYLATNLTAAEIADAEYISLHTAKTHISHIYQKLGVSSRRAAIRRAAELELY</sequence>
<dbReference type="RefSeq" id="WP_344059660.1">
    <property type="nucleotide sequence ID" value="NZ_BAAAPU010000004.1"/>
</dbReference>
<dbReference type="Pfam" id="PF00196">
    <property type="entry name" value="GerE"/>
    <property type="match status" value="1"/>
</dbReference>
<comment type="caution">
    <text evidence="5">The sequence shown here is derived from an EMBL/GenBank/DDBJ whole genome shotgun (WGS) entry which is preliminary data.</text>
</comment>
<gene>
    <name evidence="5" type="ORF">GCM10009817_13000</name>
</gene>